<dbReference type="PANTHER" id="PTHR43300">
    <property type="entry name" value="ACETYLTRANSFERASE"/>
    <property type="match status" value="1"/>
</dbReference>
<dbReference type="NCBIfam" id="TIGR03570">
    <property type="entry name" value="NeuD_NnaD"/>
    <property type="match status" value="1"/>
</dbReference>
<dbReference type="Gene3D" id="2.160.10.10">
    <property type="entry name" value="Hexapeptide repeat proteins"/>
    <property type="match status" value="1"/>
</dbReference>
<keyword evidence="4" id="KW-1185">Reference proteome</keyword>
<dbReference type="PANTHER" id="PTHR43300:SF7">
    <property type="entry name" value="UDP-N-ACETYLBACILLOSAMINE N-ACETYLTRANSFERASE"/>
    <property type="match status" value="1"/>
</dbReference>
<sequence length="224" mass="23849">MKNIVIVGAGGVGREVSLIIQQINRLEPTWNLIGYIDDNPENWGNVVNGYAVLGGIDSLTMMCKDTYVIIAIANYEVKKRIVTKLNNKFKFATIVHPKVLIHDYMEIGEGCIVYEGVIITANVSIGNHVIISPKCGVGHDTIIENYVSLLWNVNISGNDRIGEGVMFGSGSTIIQGKNVGMAAIIGAGAVVTKDIPAGATVVGIPAKVIKLGGVNEESIICNNS</sequence>
<evidence type="ECO:0000313" key="3">
    <source>
        <dbReference type="EMBL" id="MBC5638937.1"/>
    </source>
</evidence>
<dbReference type="InterPro" id="IPR050179">
    <property type="entry name" value="Trans_hexapeptide_repeat"/>
</dbReference>
<feature type="domain" description="PglD N-terminal" evidence="2">
    <location>
        <begin position="3"/>
        <end position="85"/>
    </location>
</feature>
<dbReference type="RefSeq" id="WP_186834392.1">
    <property type="nucleotide sequence ID" value="NZ_JACOOQ010000001.1"/>
</dbReference>
<dbReference type="InterPro" id="IPR020019">
    <property type="entry name" value="AcTrfase_PglD-like"/>
</dbReference>
<evidence type="ECO:0000313" key="4">
    <source>
        <dbReference type="Proteomes" id="UP000662088"/>
    </source>
</evidence>
<gene>
    <name evidence="3" type="ORF">H8R92_00550</name>
</gene>
<dbReference type="GO" id="GO:0016740">
    <property type="term" value="F:transferase activity"/>
    <property type="evidence" value="ECO:0007669"/>
    <property type="project" value="UniProtKB-KW"/>
</dbReference>
<dbReference type="Gene3D" id="3.40.50.20">
    <property type="match status" value="1"/>
</dbReference>
<dbReference type="CDD" id="cd03360">
    <property type="entry name" value="LbH_AT_putative"/>
    <property type="match status" value="1"/>
</dbReference>
<feature type="active site" description="Proton acceptor" evidence="1">
    <location>
        <position position="139"/>
    </location>
</feature>
<comment type="caution">
    <text evidence="3">The sequence shown here is derived from an EMBL/GenBank/DDBJ whole genome shotgun (WGS) entry which is preliminary data.</text>
</comment>
<evidence type="ECO:0000256" key="1">
    <source>
        <dbReference type="PIRSR" id="PIRSR620019-1"/>
    </source>
</evidence>
<dbReference type="AlphaFoldDB" id="A0A8I0DN00"/>
<dbReference type="InterPro" id="IPR041561">
    <property type="entry name" value="PglD_N"/>
</dbReference>
<dbReference type="EMBL" id="JACOOQ010000001">
    <property type="protein sequence ID" value="MBC5638937.1"/>
    <property type="molecule type" value="Genomic_DNA"/>
</dbReference>
<protein>
    <submittedName>
        <fullName evidence="3">Acetyltransferase</fullName>
    </submittedName>
</protein>
<proteinExistence type="predicted"/>
<organism evidence="3 4">
    <name type="scientific">Clostridium lentum</name>
    <dbReference type="NCBI Taxonomy" id="2763037"/>
    <lineage>
        <taxon>Bacteria</taxon>
        <taxon>Bacillati</taxon>
        <taxon>Bacillota</taxon>
        <taxon>Clostridia</taxon>
        <taxon>Eubacteriales</taxon>
        <taxon>Clostridiaceae</taxon>
        <taxon>Clostridium</taxon>
    </lineage>
</organism>
<dbReference type="InterPro" id="IPR011004">
    <property type="entry name" value="Trimer_LpxA-like_sf"/>
</dbReference>
<keyword evidence="3" id="KW-0808">Transferase</keyword>
<dbReference type="SUPFAM" id="SSF51161">
    <property type="entry name" value="Trimeric LpxA-like enzymes"/>
    <property type="match status" value="1"/>
</dbReference>
<dbReference type="Proteomes" id="UP000662088">
    <property type="component" value="Unassembled WGS sequence"/>
</dbReference>
<dbReference type="Pfam" id="PF17836">
    <property type="entry name" value="PglD_N"/>
    <property type="match status" value="1"/>
</dbReference>
<accession>A0A8I0DN00</accession>
<feature type="site" description="Increases basicity of active site His" evidence="1">
    <location>
        <position position="140"/>
    </location>
</feature>
<reference evidence="3" key="1">
    <citation type="submission" date="2020-08" db="EMBL/GenBank/DDBJ databases">
        <title>Genome public.</title>
        <authorList>
            <person name="Liu C."/>
            <person name="Sun Q."/>
        </authorList>
    </citation>
    <scope>NUCLEOTIDE SEQUENCE</scope>
    <source>
        <strain evidence="3">NSJ-42</strain>
    </source>
</reference>
<name>A0A8I0DN00_9CLOT</name>
<evidence type="ECO:0000259" key="2">
    <source>
        <dbReference type="Pfam" id="PF17836"/>
    </source>
</evidence>